<feature type="compositionally biased region" description="Low complexity" evidence="1">
    <location>
        <begin position="91"/>
        <end position="101"/>
    </location>
</feature>
<protein>
    <recommendedName>
        <fullName evidence="5">Effector protein</fullName>
    </recommendedName>
</protein>
<accession>A0ABD2I0Q3</accession>
<name>A0ABD2I0Q3_9BILA</name>
<organism evidence="3 4">
    <name type="scientific">Heterodera trifolii</name>
    <dbReference type="NCBI Taxonomy" id="157864"/>
    <lineage>
        <taxon>Eukaryota</taxon>
        <taxon>Metazoa</taxon>
        <taxon>Ecdysozoa</taxon>
        <taxon>Nematoda</taxon>
        <taxon>Chromadorea</taxon>
        <taxon>Rhabditida</taxon>
        <taxon>Tylenchina</taxon>
        <taxon>Tylenchomorpha</taxon>
        <taxon>Tylenchoidea</taxon>
        <taxon>Heteroderidae</taxon>
        <taxon>Heteroderinae</taxon>
        <taxon>Heterodera</taxon>
    </lineage>
</organism>
<gene>
    <name evidence="3" type="ORF">niasHT_033322</name>
</gene>
<keyword evidence="2" id="KW-0732">Signal</keyword>
<dbReference type="AlphaFoldDB" id="A0ABD2I0Q3"/>
<proteinExistence type="predicted"/>
<dbReference type="Proteomes" id="UP001620626">
    <property type="component" value="Unassembled WGS sequence"/>
</dbReference>
<feature type="compositionally biased region" description="Basic and acidic residues" evidence="1">
    <location>
        <begin position="46"/>
        <end position="55"/>
    </location>
</feature>
<reference evidence="3 4" key="1">
    <citation type="submission" date="2024-10" db="EMBL/GenBank/DDBJ databases">
        <authorList>
            <person name="Kim D."/>
        </authorList>
    </citation>
    <scope>NUCLEOTIDE SEQUENCE [LARGE SCALE GENOMIC DNA]</scope>
    <source>
        <strain evidence="3">BH-2024</strain>
    </source>
</reference>
<evidence type="ECO:0000256" key="1">
    <source>
        <dbReference type="SAM" id="MobiDB-lite"/>
    </source>
</evidence>
<dbReference type="EMBL" id="JBICBT010001298">
    <property type="protein sequence ID" value="KAL3074114.1"/>
    <property type="molecule type" value="Genomic_DNA"/>
</dbReference>
<evidence type="ECO:0000313" key="4">
    <source>
        <dbReference type="Proteomes" id="UP001620626"/>
    </source>
</evidence>
<feature type="chain" id="PRO_5044882586" description="Effector protein" evidence="2">
    <location>
        <begin position="19"/>
        <end position="160"/>
    </location>
</feature>
<evidence type="ECO:0000313" key="3">
    <source>
        <dbReference type="EMBL" id="KAL3074114.1"/>
    </source>
</evidence>
<feature type="compositionally biased region" description="Basic and acidic residues" evidence="1">
    <location>
        <begin position="145"/>
        <end position="154"/>
    </location>
</feature>
<keyword evidence="4" id="KW-1185">Reference proteome</keyword>
<comment type="caution">
    <text evidence="3">The sequence shown here is derived from an EMBL/GenBank/DDBJ whole genome shotgun (WGS) entry which is preliminary data.</text>
</comment>
<evidence type="ECO:0000256" key="2">
    <source>
        <dbReference type="SAM" id="SignalP"/>
    </source>
</evidence>
<feature type="region of interest" description="Disordered" evidence="1">
    <location>
        <begin position="46"/>
        <end position="106"/>
    </location>
</feature>
<feature type="region of interest" description="Disordered" evidence="1">
    <location>
        <begin position="118"/>
        <end position="160"/>
    </location>
</feature>
<feature type="signal peptide" evidence="2">
    <location>
        <begin position="1"/>
        <end position="18"/>
    </location>
</feature>
<evidence type="ECO:0008006" key="5">
    <source>
        <dbReference type="Google" id="ProtNLM"/>
    </source>
</evidence>
<sequence length="160" mass="17494">MSSIKIFFIFLCLKVASTGKIGHLSIGGANLANISAINLEKNNGKEIESNSKNGEESPDSPSTPKHLIMPPCTVCPPAPKKTRKTVSNRTSSSGENSVGNEEIGRFFDEQYRNKKLKKQLNFDDDDDDSSENSIIGETKQQQTETEQKQTKEDGGGEEAD</sequence>